<evidence type="ECO:0000256" key="2">
    <source>
        <dbReference type="PROSITE-ProRule" id="PRU00706"/>
    </source>
</evidence>
<dbReference type="CDD" id="cd22970">
    <property type="entry name" value="DD_NDKH5-like"/>
    <property type="match status" value="1"/>
</dbReference>
<evidence type="ECO:0000256" key="1">
    <source>
        <dbReference type="ARBA" id="ARBA00008142"/>
    </source>
</evidence>
<dbReference type="GeneID" id="107266450"/>
<dbReference type="GO" id="GO:0003341">
    <property type="term" value="P:cilium movement"/>
    <property type="evidence" value="ECO:0007669"/>
    <property type="project" value="TreeGrafter"/>
</dbReference>
<dbReference type="SUPFAM" id="SSF54919">
    <property type="entry name" value="Nucleoside diphosphate kinase, NDK"/>
    <property type="match status" value="1"/>
</dbReference>
<dbReference type="GO" id="GO:1902176">
    <property type="term" value="P:negative regulation of oxidative stress-induced intrinsic apoptotic signaling pathway"/>
    <property type="evidence" value="ECO:0007669"/>
    <property type="project" value="TreeGrafter"/>
</dbReference>
<dbReference type="Gene3D" id="3.30.70.141">
    <property type="entry name" value="Nucleoside diphosphate kinase-like domain"/>
    <property type="match status" value="1"/>
</dbReference>
<keyword evidence="6" id="KW-0808">Transferase</keyword>
<dbReference type="Pfam" id="PF00334">
    <property type="entry name" value="NDK"/>
    <property type="match status" value="1"/>
</dbReference>
<evidence type="ECO:0000256" key="3">
    <source>
        <dbReference type="RuleBase" id="RU004011"/>
    </source>
</evidence>
<reference evidence="6" key="1">
    <citation type="submission" date="2025-08" db="UniProtKB">
        <authorList>
            <consortium name="RefSeq"/>
        </authorList>
    </citation>
    <scope>IDENTIFICATION</scope>
</reference>
<dbReference type="Proteomes" id="UP000694920">
    <property type="component" value="Unplaced"/>
</dbReference>
<keyword evidence="6" id="KW-0418">Kinase</keyword>
<gene>
    <name evidence="6" type="primary">LOC107266450</name>
</gene>
<dbReference type="GO" id="GO:0006241">
    <property type="term" value="P:CTP biosynthetic process"/>
    <property type="evidence" value="ECO:0007669"/>
    <property type="project" value="InterPro"/>
</dbReference>
<evidence type="ECO:0000313" key="6">
    <source>
        <dbReference type="RefSeq" id="XP_015592420.1"/>
    </source>
</evidence>
<dbReference type="Pfam" id="PF05186">
    <property type="entry name" value="Dpy-30"/>
    <property type="match status" value="1"/>
</dbReference>
<feature type="domain" description="Nucleoside diphosphate kinase-like" evidence="4">
    <location>
        <begin position="116"/>
        <end position="256"/>
    </location>
</feature>
<sequence length="317" mass="36556">MCDCAGQDEKDAVEAVTLFEKCPGSVNDRGNLMENWKTAKIDDSDTDRFLCYDEIKKTESSVCSSDSTRTYKFINSWESRNFVNDEQEEPVYQPVPCGPCLSESDEEFEEEQEPDIEYTLAIIKPEAVECRKEIENRILEEGFQILQTRWLLLAPEQASEFYSDNYGETYFPHLVAYMASGSIIVFVLAKQQAIQDWRMLMGPTKVTEARFYFPDSIRAKFGRRGEDFKNAVHGSANREMAEREIHFFFPDFVTEPLMRGEVAVDYLLEVVNKVLMEGLTTCCQTKPPDPILWLAHWLILNNPNKPKLPEHLAIPRM</sequence>
<dbReference type="PROSITE" id="PS51374">
    <property type="entry name" value="NDPK_LIKE"/>
    <property type="match status" value="1"/>
</dbReference>
<dbReference type="SMART" id="SM00562">
    <property type="entry name" value="NDK"/>
    <property type="match status" value="1"/>
</dbReference>
<keyword evidence="5" id="KW-1185">Reference proteome</keyword>
<organism evidence="5 6">
    <name type="scientific">Cephus cinctus</name>
    <name type="common">Wheat stem sawfly</name>
    <dbReference type="NCBI Taxonomy" id="211228"/>
    <lineage>
        <taxon>Eukaryota</taxon>
        <taxon>Metazoa</taxon>
        <taxon>Ecdysozoa</taxon>
        <taxon>Arthropoda</taxon>
        <taxon>Hexapoda</taxon>
        <taxon>Insecta</taxon>
        <taxon>Pterygota</taxon>
        <taxon>Neoptera</taxon>
        <taxon>Endopterygota</taxon>
        <taxon>Hymenoptera</taxon>
        <taxon>Cephoidea</taxon>
        <taxon>Cephidae</taxon>
        <taxon>Cephus</taxon>
    </lineage>
</organism>
<dbReference type="PANTHER" id="PTHR46161">
    <property type="entry name" value="NUCLEOSIDE DIPHOSPHATE KINASE"/>
    <property type="match status" value="1"/>
</dbReference>
<accession>A0AAJ7BR78</accession>
<dbReference type="InterPro" id="IPR007858">
    <property type="entry name" value="Dpy-30_motif"/>
</dbReference>
<dbReference type="GO" id="GO:0004550">
    <property type="term" value="F:nucleoside diphosphate kinase activity"/>
    <property type="evidence" value="ECO:0007669"/>
    <property type="project" value="InterPro"/>
</dbReference>
<dbReference type="PRINTS" id="PR01243">
    <property type="entry name" value="NUCDPKINASE"/>
</dbReference>
<dbReference type="AlphaFoldDB" id="A0AAJ7BR78"/>
<dbReference type="InterPro" id="IPR001564">
    <property type="entry name" value="Nucleoside_diP_kinase"/>
</dbReference>
<name>A0AAJ7BR78_CEPCN</name>
<dbReference type="GO" id="GO:0005929">
    <property type="term" value="C:cilium"/>
    <property type="evidence" value="ECO:0007669"/>
    <property type="project" value="TreeGrafter"/>
</dbReference>
<protein>
    <submittedName>
        <fullName evidence="6">Nucleoside diphosphate kinase homolog 5</fullName>
    </submittedName>
</protein>
<evidence type="ECO:0000313" key="5">
    <source>
        <dbReference type="Proteomes" id="UP000694920"/>
    </source>
</evidence>
<evidence type="ECO:0000259" key="4">
    <source>
        <dbReference type="SMART" id="SM00562"/>
    </source>
</evidence>
<comment type="caution">
    <text evidence="2">Lacks conserved residue(s) required for the propagation of feature annotation.</text>
</comment>
<dbReference type="PANTHER" id="PTHR46161:SF1">
    <property type="entry name" value="NUCLEOSIDE DIPHOSPHATE KINASE HOMOLOG 5"/>
    <property type="match status" value="1"/>
</dbReference>
<dbReference type="InterPro" id="IPR036850">
    <property type="entry name" value="NDK-like_dom_sf"/>
</dbReference>
<dbReference type="KEGG" id="ccin:107266450"/>
<dbReference type="GO" id="GO:0006183">
    <property type="term" value="P:GTP biosynthetic process"/>
    <property type="evidence" value="ECO:0007669"/>
    <property type="project" value="InterPro"/>
</dbReference>
<dbReference type="Gene3D" id="1.20.890.10">
    <property type="entry name" value="cAMP-dependent protein kinase regulatory subunit, dimerization-anchoring domain"/>
    <property type="match status" value="1"/>
</dbReference>
<proteinExistence type="inferred from homology"/>
<dbReference type="GO" id="GO:0006228">
    <property type="term" value="P:UTP biosynthetic process"/>
    <property type="evidence" value="ECO:0007669"/>
    <property type="project" value="InterPro"/>
</dbReference>
<dbReference type="InterPro" id="IPR034907">
    <property type="entry name" value="NDK-like_dom"/>
</dbReference>
<dbReference type="RefSeq" id="XP_015592420.1">
    <property type="nucleotide sequence ID" value="XM_015736934.2"/>
</dbReference>
<comment type="similarity">
    <text evidence="1 2 3">Belongs to the NDK family.</text>
</comment>